<organism evidence="12 13">
    <name type="scientific">Octopus vulgaris</name>
    <name type="common">Common octopus</name>
    <dbReference type="NCBI Taxonomy" id="6645"/>
    <lineage>
        <taxon>Eukaryota</taxon>
        <taxon>Metazoa</taxon>
        <taxon>Spiralia</taxon>
        <taxon>Lophotrochozoa</taxon>
        <taxon>Mollusca</taxon>
        <taxon>Cephalopoda</taxon>
        <taxon>Coleoidea</taxon>
        <taxon>Octopodiformes</taxon>
        <taxon>Octopoda</taxon>
        <taxon>Incirrata</taxon>
        <taxon>Octopodidae</taxon>
        <taxon>Octopus</taxon>
    </lineage>
</organism>
<dbReference type="SUPFAM" id="SSF56112">
    <property type="entry name" value="Protein kinase-like (PK-like)"/>
    <property type="match status" value="1"/>
</dbReference>
<feature type="region of interest" description="Disordered" evidence="10">
    <location>
        <begin position="488"/>
        <end position="531"/>
    </location>
</feature>
<dbReference type="Pfam" id="PF00069">
    <property type="entry name" value="Pkinase"/>
    <property type="match status" value="1"/>
</dbReference>
<dbReference type="InterPro" id="IPR008271">
    <property type="entry name" value="Ser/Thr_kinase_AS"/>
</dbReference>
<feature type="compositionally biased region" description="Basic and acidic residues" evidence="10">
    <location>
        <begin position="595"/>
        <end position="615"/>
    </location>
</feature>
<dbReference type="InterPro" id="IPR000719">
    <property type="entry name" value="Prot_kinase_dom"/>
</dbReference>
<evidence type="ECO:0000259" key="11">
    <source>
        <dbReference type="PROSITE" id="PS50011"/>
    </source>
</evidence>
<feature type="compositionally biased region" description="Basic and acidic residues" evidence="10">
    <location>
        <begin position="630"/>
        <end position="642"/>
    </location>
</feature>
<feature type="compositionally biased region" description="Low complexity" evidence="10">
    <location>
        <begin position="496"/>
        <end position="531"/>
    </location>
</feature>
<comment type="activity regulation">
    <text evidence="9">Activated by threonine and tyrosine phosphorylation.</text>
</comment>
<feature type="region of interest" description="Disordered" evidence="10">
    <location>
        <begin position="1032"/>
        <end position="1064"/>
    </location>
</feature>
<dbReference type="AlphaFoldDB" id="A0AA36FKC6"/>
<feature type="binding site" evidence="8">
    <location>
        <position position="102"/>
    </location>
    <ligand>
        <name>ATP</name>
        <dbReference type="ChEBI" id="CHEBI:30616"/>
    </ligand>
</feature>
<dbReference type="EC" id="2.7.11.24" evidence="9"/>
<feature type="region of interest" description="Disordered" evidence="10">
    <location>
        <begin position="1"/>
        <end position="44"/>
    </location>
</feature>
<keyword evidence="13" id="KW-1185">Reference proteome</keyword>
<keyword evidence="9" id="KW-0460">Magnesium</keyword>
<dbReference type="InterPro" id="IPR003527">
    <property type="entry name" value="MAP_kinase_CS"/>
</dbReference>
<dbReference type="Proteomes" id="UP001162480">
    <property type="component" value="Chromosome 25"/>
</dbReference>
<evidence type="ECO:0000256" key="7">
    <source>
        <dbReference type="ARBA" id="ARBA00048312"/>
    </source>
</evidence>
<dbReference type="Gene3D" id="3.30.200.20">
    <property type="entry name" value="Phosphorylase Kinase, domain 1"/>
    <property type="match status" value="1"/>
</dbReference>
<evidence type="ECO:0000256" key="8">
    <source>
        <dbReference type="PROSITE-ProRule" id="PRU10141"/>
    </source>
</evidence>
<keyword evidence="4 9" id="KW-0418">Kinase</keyword>
<keyword evidence="2 9" id="KW-0808">Transferase</keyword>
<feature type="compositionally biased region" description="Basic and acidic residues" evidence="10">
    <location>
        <begin position="666"/>
        <end position="676"/>
    </location>
</feature>
<dbReference type="SMART" id="SM00220">
    <property type="entry name" value="S_TKc"/>
    <property type="match status" value="1"/>
</dbReference>
<dbReference type="FunFam" id="1.10.510.10:FF:000098">
    <property type="entry name" value="Mitogen-activated protein kinase 1"/>
    <property type="match status" value="1"/>
</dbReference>
<evidence type="ECO:0000256" key="1">
    <source>
        <dbReference type="ARBA" id="ARBA00022527"/>
    </source>
</evidence>
<sequence>MQNNNINDDNGNNNNNDNNNNNSDSHNNNNNSNNMTQSRSHMTKTHSNILKNLSFLKKRSFDVKFDLEGTGYSAVEKIGIGAYGVVCSAVQSRTGDKVAIKKIPNVFDHWVVTKRTYREIKILKHFKHDNIISIRDILKPKEGPVDFRDIYVVLDLMESDLRQIIYSKQPLTEEHIRYFLYQILRGLKYIHSANVVHRDLKPNNLLVRENCHLRIGDFGMARGIHSSLFDGTNNFLTHYVATRWYRAPEIMFSLLEYGSAMDMWSVGCIFAEMLGRKHLFPGKDYIKQAQLIIEILGSPSEKFLSACQSDLIKKFLIQLGNKKPVPWSTLYPKASRKALDLLSKLLVLVPSDRFTVEQALRHPYLSVYHDSDDEPICVPAFNFDFEKQDMSIDQFRKAIYEEIIEYHASENPTLTFNPVLRPAPKTSEPQTILSQTANVPSNFGSSVEVTEQGAALQAFVKQLRERVKTSTLERQHQIPDRDVIPLHLLPDHSSQNASHTSVAATTTTTTPANNNNNNNHASNTTATTTTTTSVNNLESVSNQKQNVHGGVDCVEQNLLTIPNSHDLDDIEMLSAKSSDSKMESTSHQLLAASSKENKQEPVVDKPEHQTISTDTRELIKAALRNSNLKKRNDVEVKDDNRPRPVTAAQRQREREDKRRKRKERALKRMKDKKVQDAEAEDLLSDADRELLERWKNMQTQKTAPKTALQNPSVGNSSISSVMHAEQENHTQQQQQQQQHSQQQQQQQHAQPQQQQQPLQRFQNPSEQQQQQQLTHSTVMIAPSILNHYSLTHPVSAAAVAPSVAVQSAISSAVANAQVKNNLLVSNGIGSKQPQQENVNRPVYSLICRNSQLQNETSLPGEVPQDFGTLNVENLQLLGLLNLQSSQQLPTVIPVPYHQQTPLAVQTLSSEAALPTPNLTLISTPHCPANSAGSVTDMVSSPPSTLPLVSLSGTSSVSSISSTIAPTYTSISSITDNTSPTHNTSLSPSQFVSPDISLPDPTVTTGSNSFLAMAKWKDVTFDAPLSNETSVQIPEAAVNPNGPLPPSDTTLSTPPPATVDTSRTRNFDDILPNSERFQPSHYSNQFPCVPTIEVSCINEDGNKPMIEAPTNSSTMVSEQSDVSSDLISVLSKQLSKYQVEDTVPLSLAVTPKGTGGGYGVGLNIDLDTLMAENLTEKTDSGKYEISPLSSSLLAHWMDVTANMDIQTLEEELELSMQSPMALSYSDLSLCSS</sequence>
<dbReference type="FunFam" id="3.30.200.20:FF:000046">
    <property type="entry name" value="Mitogen-activated protein kinase"/>
    <property type="match status" value="1"/>
</dbReference>
<proteinExistence type="inferred from homology"/>
<dbReference type="PROSITE" id="PS01351">
    <property type="entry name" value="MAPK"/>
    <property type="match status" value="1"/>
</dbReference>
<dbReference type="PANTHER" id="PTHR24055">
    <property type="entry name" value="MITOGEN-ACTIVATED PROTEIN KINASE"/>
    <property type="match status" value="1"/>
</dbReference>
<feature type="domain" description="Protein kinase" evidence="11">
    <location>
        <begin position="72"/>
        <end position="365"/>
    </location>
</feature>
<evidence type="ECO:0000256" key="4">
    <source>
        <dbReference type="ARBA" id="ARBA00022777"/>
    </source>
</evidence>
<dbReference type="PROSITE" id="PS50011">
    <property type="entry name" value="PROTEIN_KINASE_DOM"/>
    <property type="match status" value="1"/>
</dbReference>
<dbReference type="PROSITE" id="PS00108">
    <property type="entry name" value="PROTEIN_KINASE_ST"/>
    <property type="match status" value="1"/>
</dbReference>
<dbReference type="EMBL" id="OX597838">
    <property type="protein sequence ID" value="CAI9740872.1"/>
    <property type="molecule type" value="Genomic_DNA"/>
</dbReference>
<evidence type="ECO:0000256" key="3">
    <source>
        <dbReference type="ARBA" id="ARBA00022741"/>
    </source>
</evidence>
<dbReference type="InterPro" id="IPR050117">
    <property type="entry name" value="MAPK"/>
</dbReference>
<feature type="region of interest" description="Disordered" evidence="10">
    <location>
        <begin position="630"/>
        <end position="680"/>
    </location>
</feature>
<evidence type="ECO:0000313" key="13">
    <source>
        <dbReference type="Proteomes" id="UP001162480"/>
    </source>
</evidence>
<feature type="region of interest" description="Disordered" evidence="10">
    <location>
        <begin position="576"/>
        <end position="615"/>
    </location>
</feature>
<comment type="catalytic activity">
    <reaction evidence="7">
        <text>L-seryl-[protein] + ATP = O-phospho-L-seryl-[protein] + ADP + H(+)</text>
        <dbReference type="Rhea" id="RHEA:17989"/>
        <dbReference type="Rhea" id="RHEA-COMP:9863"/>
        <dbReference type="Rhea" id="RHEA-COMP:11604"/>
        <dbReference type="ChEBI" id="CHEBI:15378"/>
        <dbReference type="ChEBI" id="CHEBI:29999"/>
        <dbReference type="ChEBI" id="CHEBI:30616"/>
        <dbReference type="ChEBI" id="CHEBI:83421"/>
        <dbReference type="ChEBI" id="CHEBI:456216"/>
        <dbReference type="EC" id="2.7.11.24"/>
    </reaction>
</comment>
<feature type="region of interest" description="Disordered" evidence="10">
    <location>
        <begin position="723"/>
        <end position="773"/>
    </location>
</feature>
<keyword evidence="1 9" id="KW-0723">Serine/threonine-protein kinase</keyword>
<evidence type="ECO:0000256" key="5">
    <source>
        <dbReference type="ARBA" id="ARBA00022840"/>
    </source>
</evidence>
<evidence type="ECO:0000256" key="2">
    <source>
        <dbReference type="ARBA" id="ARBA00022679"/>
    </source>
</evidence>
<evidence type="ECO:0000313" key="12">
    <source>
        <dbReference type="EMBL" id="CAI9740872.1"/>
    </source>
</evidence>
<dbReference type="Gene3D" id="1.10.510.10">
    <property type="entry name" value="Transferase(Phosphotransferase) domain 1"/>
    <property type="match status" value="1"/>
</dbReference>
<dbReference type="InterPro" id="IPR011009">
    <property type="entry name" value="Kinase-like_dom_sf"/>
</dbReference>
<keyword evidence="3 8" id="KW-0547">Nucleotide-binding</keyword>
<evidence type="ECO:0000256" key="9">
    <source>
        <dbReference type="RuleBase" id="RU361165"/>
    </source>
</evidence>
<gene>
    <name evidence="12" type="ORF">OCTVUL_1B007328</name>
</gene>
<feature type="compositionally biased region" description="Low complexity" evidence="10">
    <location>
        <begin position="731"/>
        <end position="759"/>
    </location>
</feature>
<feature type="region of interest" description="Disordered" evidence="10">
    <location>
        <begin position="697"/>
        <end position="716"/>
    </location>
</feature>
<dbReference type="GO" id="GO:0004707">
    <property type="term" value="F:MAP kinase activity"/>
    <property type="evidence" value="ECO:0007669"/>
    <property type="project" value="UniProtKB-EC"/>
</dbReference>
<comment type="catalytic activity">
    <reaction evidence="6 9">
        <text>L-threonyl-[protein] + ATP = O-phospho-L-threonyl-[protein] + ADP + H(+)</text>
        <dbReference type="Rhea" id="RHEA:46608"/>
        <dbReference type="Rhea" id="RHEA-COMP:11060"/>
        <dbReference type="Rhea" id="RHEA-COMP:11605"/>
        <dbReference type="ChEBI" id="CHEBI:15378"/>
        <dbReference type="ChEBI" id="CHEBI:30013"/>
        <dbReference type="ChEBI" id="CHEBI:30616"/>
        <dbReference type="ChEBI" id="CHEBI:61977"/>
        <dbReference type="ChEBI" id="CHEBI:456216"/>
        <dbReference type="EC" id="2.7.11.24"/>
    </reaction>
</comment>
<feature type="compositionally biased region" description="Low complexity" evidence="10">
    <location>
        <begin position="1"/>
        <end position="34"/>
    </location>
</feature>
<dbReference type="GO" id="GO:0005524">
    <property type="term" value="F:ATP binding"/>
    <property type="evidence" value="ECO:0007669"/>
    <property type="project" value="UniProtKB-UniRule"/>
</dbReference>
<reference evidence="12" key="1">
    <citation type="submission" date="2023-08" db="EMBL/GenBank/DDBJ databases">
        <authorList>
            <person name="Alioto T."/>
            <person name="Alioto T."/>
            <person name="Gomez Garrido J."/>
        </authorList>
    </citation>
    <scope>NUCLEOTIDE SEQUENCE</scope>
</reference>
<evidence type="ECO:0000256" key="6">
    <source>
        <dbReference type="ARBA" id="ARBA00047592"/>
    </source>
</evidence>
<comment type="cofactor">
    <cofactor evidence="9">
        <name>Mg(2+)</name>
        <dbReference type="ChEBI" id="CHEBI:18420"/>
    </cofactor>
</comment>
<dbReference type="PROSITE" id="PS00107">
    <property type="entry name" value="PROTEIN_KINASE_ATP"/>
    <property type="match status" value="1"/>
</dbReference>
<dbReference type="InterPro" id="IPR017441">
    <property type="entry name" value="Protein_kinase_ATP_BS"/>
</dbReference>
<feature type="compositionally biased region" description="Polar residues" evidence="10">
    <location>
        <begin position="35"/>
        <end position="44"/>
    </location>
</feature>
<comment type="similarity">
    <text evidence="9">Belongs to the protein kinase superfamily. Ser/Thr protein kinase family. MAP kinase subfamily.</text>
</comment>
<protein>
    <recommendedName>
        <fullName evidence="9">Mitogen-activated protein kinase</fullName>
        <ecNumber evidence="9">2.7.11.24</ecNumber>
    </recommendedName>
</protein>
<evidence type="ECO:0000256" key="10">
    <source>
        <dbReference type="SAM" id="MobiDB-lite"/>
    </source>
</evidence>
<accession>A0AA36FKC6</accession>
<name>A0AA36FKC6_OCTVU</name>
<keyword evidence="5 8" id="KW-0067">ATP-binding</keyword>